<accession>A0A4R7Q1R0</accession>
<dbReference type="SMART" id="SM00387">
    <property type="entry name" value="HATPase_c"/>
    <property type="match status" value="1"/>
</dbReference>
<keyword evidence="1" id="KW-1133">Transmembrane helix</keyword>
<dbReference type="Proteomes" id="UP000294689">
    <property type="component" value="Unassembled WGS sequence"/>
</dbReference>
<dbReference type="PROSITE" id="PS50109">
    <property type="entry name" value="HIS_KIN"/>
    <property type="match status" value="1"/>
</dbReference>
<keyword evidence="1" id="KW-0472">Membrane</keyword>
<dbReference type="EMBL" id="SOBW01000008">
    <property type="protein sequence ID" value="TDU40441.1"/>
    <property type="molecule type" value="Genomic_DNA"/>
</dbReference>
<evidence type="ECO:0000313" key="3">
    <source>
        <dbReference type="EMBL" id="TDU40441.1"/>
    </source>
</evidence>
<evidence type="ECO:0000256" key="1">
    <source>
        <dbReference type="SAM" id="Phobius"/>
    </source>
</evidence>
<dbReference type="RefSeq" id="WP_133758455.1">
    <property type="nucleotide sequence ID" value="NZ_SOBW01000008.1"/>
</dbReference>
<keyword evidence="3" id="KW-0418">Kinase</keyword>
<feature type="domain" description="Histidine kinase" evidence="2">
    <location>
        <begin position="333"/>
        <end position="527"/>
    </location>
</feature>
<protein>
    <submittedName>
        <fullName evidence="3">Two-component sensor histidine kinase</fullName>
    </submittedName>
</protein>
<proteinExistence type="predicted"/>
<keyword evidence="4" id="KW-1185">Reference proteome</keyword>
<dbReference type="PANTHER" id="PTHR43065">
    <property type="entry name" value="SENSOR HISTIDINE KINASE"/>
    <property type="match status" value="1"/>
</dbReference>
<dbReference type="AlphaFoldDB" id="A0A4R7Q1R0"/>
<dbReference type="PANTHER" id="PTHR43065:SF23">
    <property type="entry name" value="SENSOR HISTIDINE KINASE PDTAS"/>
    <property type="match status" value="1"/>
</dbReference>
<dbReference type="InterPro" id="IPR036890">
    <property type="entry name" value="HATPase_C_sf"/>
</dbReference>
<organism evidence="3 4">
    <name type="scientific">Gelidibacter sediminis</name>
    <dbReference type="NCBI Taxonomy" id="1608710"/>
    <lineage>
        <taxon>Bacteria</taxon>
        <taxon>Pseudomonadati</taxon>
        <taxon>Bacteroidota</taxon>
        <taxon>Flavobacteriia</taxon>
        <taxon>Flavobacteriales</taxon>
        <taxon>Flavobacteriaceae</taxon>
        <taxon>Gelidibacter</taxon>
    </lineage>
</organism>
<evidence type="ECO:0000313" key="4">
    <source>
        <dbReference type="Proteomes" id="UP000294689"/>
    </source>
</evidence>
<dbReference type="InterPro" id="IPR003594">
    <property type="entry name" value="HATPase_dom"/>
</dbReference>
<keyword evidence="3" id="KW-0808">Transferase</keyword>
<dbReference type="Pfam" id="PF02518">
    <property type="entry name" value="HATPase_c"/>
    <property type="match status" value="1"/>
</dbReference>
<reference evidence="3 4" key="1">
    <citation type="submission" date="2019-03" db="EMBL/GenBank/DDBJ databases">
        <title>Genomic Encyclopedia of Archaeal and Bacterial Type Strains, Phase II (KMG-II): from individual species to whole genera.</title>
        <authorList>
            <person name="Goeker M."/>
        </authorList>
    </citation>
    <scope>NUCLEOTIDE SEQUENCE [LARGE SCALE GENOMIC DNA]</scope>
    <source>
        <strain evidence="3 4">DSM 28135</strain>
    </source>
</reference>
<comment type="caution">
    <text evidence="3">The sequence shown here is derived from an EMBL/GenBank/DDBJ whole genome shotgun (WGS) entry which is preliminary data.</text>
</comment>
<dbReference type="Pfam" id="PF07568">
    <property type="entry name" value="HisKA_2"/>
    <property type="match status" value="1"/>
</dbReference>
<dbReference type="InterPro" id="IPR005467">
    <property type="entry name" value="His_kinase_dom"/>
</dbReference>
<feature type="transmembrane region" description="Helical" evidence="1">
    <location>
        <begin position="276"/>
        <end position="297"/>
    </location>
</feature>
<evidence type="ECO:0000259" key="2">
    <source>
        <dbReference type="PROSITE" id="PS50109"/>
    </source>
</evidence>
<name>A0A4R7Q1R0_9FLAO</name>
<dbReference type="Gene3D" id="3.30.565.10">
    <property type="entry name" value="Histidine kinase-like ATPase, C-terminal domain"/>
    <property type="match status" value="1"/>
</dbReference>
<dbReference type="SUPFAM" id="SSF55874">
    <property type="entry name" value="ATPase domain of HSP90 chaperone/DNA topoisomerase II/histidine kinase"/>
    <property type="match status" value="1"/>
</dbReference>
<dbReference type="OrthoDB" id="9767435at2"/>
<dbReference type="InterPro" id="IPR011495">
    <property type="entry name" value="Sig_transdc_His_kin_sub2_dim/P"/>
</dbReference>
<dbReference type="GO" id="GO:0016301">
    <property type="term" value="F:kinase activity"/>
    <property type="evidence" value="ECO:0007669"/>
    <property type="project" value="UniProtKB-KW"/>
</dbReference>
<gene>
    <name evidence="3" type="ORF">BXY82_2490</name>
</gene>
<keyword evidence="1" id="KW-0812">Transmembrane</keyword>
<sequence length="532" mass="60968">MKISKSLITIVFVLILGGLLLQQLISTYQELERKKIQNKLEKTHSDAMIRAKAGIDVYATLVSSLKSHIKNTPIFPTEIELQNYLNDLLGEIKFNDSIVVSYIDPTHVFKYVVAPNAIDAPGLKGVSLIGLLDKERIEALDELMTTDDIRIFTPINLREGWVGFPFNFTVHDKQNNVLGYMAPVINAKYLLDYFYEGDDNEEFAHKFIVKDTVDLTREVVYNKTTIYNKTTDPEYYKNFKISEADFIYSNINVFGLNLKIGSAYKQKPEISNTIAYLAYLWYFIISLSIIIIFYLFLKNKRLNRDLNLANTQINSKNAELEKSLFKIQTLIKEIHHRVKNNMQMISGILSLQQDESTDEAVKSALEQSKSRIHSMALVHEKLYGSVSLKDIKTKEYTEQLLDFVEEIIGVKDLNLKKTIKIDDDLIFDGDTTSNLGLILNELVANSYKHAFKMDKVNTLEISIFKDKDHFILVYSDNGSGLPENYNFKESESLGIQLILILADQLNGEMNYSNDDKSTFKIHFKPIEISFSE</sequence>
<dbReference type="Gene3D" id="3.30.450.20">
    <property type="entry name" value="PAS domain"/>
    <property type="match status" value="1"/>
</dbReference>